<evidence type="ECO:0000259" key="5">
    <source>
        <dbReference type="Pfam" id="PF02775"/>
    </source>
</evidence>
<evidence type="ECO:0000259" key="6">
    <source>
        <dbReference type="Pfam" id="PF02776"/>
    </source>
</evidence>
<dbReference type="InterPro" id="IPR029035">
    <property type="entry name" value="DHS-like_NAD/FAD-binding_dom"/>
</dbReference>
<dbReference type="InterPro" id="IPR011766">
    <property type="entry name" value="TPP_enzyme_TPP-bd"/>
</dbReference>
<dbReference type="Pfam" id="PF02776">
    <property type="entry name" value="TPP_enzyme_N"/>
    <property type="match status" value="1"/>
</dbReference>
<dbReference type="InterPro" id="IPR000399">
    <property type="entry name" value="TPP-bd_CS"/>
</dbReference>
<dbReference type="SUPFAM" id="SSF52518">
    <property type="entry name" value="Thiamin diphosphate-binding fold (THDP-binding)"/>
    <property type="match status" value="2"/>
</dbReference>
<evidence type="ECO:0000313" key="7">
    <source>
        <dbReference type="EMBL" id="MBO1106784.1"/>
    </source>
</evidence>
<dbReference type="CDD" id="cd07035">
    <property type="entry name" value="TPP_PYR_POX_like"/>
    <property type="match status" value="1"/>
</dbReference>
<name>A0A8I1W2N6_PLESH</name>
<evidence type="ECO:0000259" key="4">
    <source>
        <dbReference type="Pfam" id="PF00205"/>
    </source>
</evidence>
<dbReference type="AlphaFoldDB" id="A0A8I1W2N6"/>
<dbReference type="EMBL" id="JAFNAA010000001">
    <property type="protein sequence ID" value="MBO1106784.1"/>
    <property type="molecule type" value="Genomic_DNA"/>
</dbReference>
<dbReference type="EC" id="3.7.1.22" evidence="7"/>
<dbReference type="SUPFAM" id="SSF52467">
    <property type="entry name" value="DHS-like NAD/FAD-binding domain"/>
    <property type="match status" value="1"/>
</dbReference>
<dbReference type="PANTHER" id="PTHR18968">
    <property type="entry name" value="THIAMINE PYROPHOSPHATE ENZYMES"/>
    <property type="match status" value="1"/>
</dbReference>
<dbReference type="GO" id="GO:0009099">
    <property type="term" value="P:L-valine biosynthetic process"/>
    <property type="evidence" value="ECO:0007669"/>
    <property type="project" value="TreeGrafter"/>
</dbReference>
<dbReference type="InterPro" id="IPR030817">
    <property type="entry name" value="Myo_inos_IolD"/>
</dbReference>
<dbReference type="GO" id="GO:0050660">
    <property type="term" value="F:flavin adenine dinucleotide binding"/>
    <property type="evidence" value="ECO:0007669"/>
    <property type="project" value="TreeGrafter"/>
</dbReference>
<dbReference type="PROSITE" id="PS00187">
    <property type="entry name" value="TPP_ENZYMES"/>
    <property type="match status" value="1"/>
</dbReference>
<protein>
    <submittedName>
        <fullName evidence="7">3D-(3,5/4)-trihydroxycyclohexane-1,2-dione acylhydrolase (Decyclizing)</fullName>
        <ecNumber evidence="7">3.7.1.22</ecNumber>
    </submittedName>
</protein>
<comment type="caution">
    <text evidence="7">The sequence shown here is derived from an EMBL/GenBank/DDBJ whole genome shotgun (WGS) entry which is preliminary data.</text>
</comment>
<proteinExistence type="inferred from homology"/>
<dbReference type="Pfam" id="PF00205">
    <property type="entry name" value="TPP_enzyme_M"/>
    <property type="match status" value="1"/>
</dbReference>
<evidence type="ECO:0000256" key="3">
    <source>
        <dbReference type="RuleBase" id="RU362132"/>
    </source>
</evidence>
<gene>
    <name evidence="7" type="primary">iolD</name>
    <name evidence="7" type="ORF">J2R62_00860</name>
</gene>
<dbReference type="GO" id="GO:0003984">
    <property type="term" value="F:acetolactate synthase activity"/>
    <property type="evidence" value="ECO:0007669"/>
    <property type="project" value="TreeGrafter"/>
</dbReference>
<dbReference type="InterPro" id="IPR012000">
    <property type="entry name" value="Thiamin_PyroP_enz_cen_dom"/>
</dbReference>
<dbReference type="Gene3D" id="3.40.50.970">
    <property type="match status" value="2"/>
</dbReference>
<dbReference type="InterPro" id="IPR029061">
    <property type="entry name" value="THDP-binding"/>
</dbReference>
<feature type="domain" description="Thiamine pyrophosphate enzyme central" evidence="4">
    <location>
        <begin position="219"/>
        <end position="353"/>
    </location>
</feature>
<dbReference type="GO" id="GO:0005948">
    <property type="term" value="C:acetolactate synthase complex"/>
    <property type="evidence" value="ECO:0007669"/>
    <property type="project" value="TreeGrafter"/>
</dbReference>
<dbReference type="Pfam" id="PF02775">
    <property type="entry name" value="TPP_enzyme_C"/>
    <property type="match status" value="1"/>
</dbReference>
<comment type="similarity">
    <text evidence="1 3">Belongs to the TPP enzyme family.</text>
</comment>
<sequence length="644" mass="69795">MRTERMTTAQALVKFLNQQYIDVDGVEEKFVHGIFTIFGHGNVLGLGQALEQDAGDLQVYQGCNEQGMAHIALGFAKQHKRRRICAVTSSVGPGAANMVTAAATATANRLPILLLPGDLFATRQPDPVLQQVEQYHDASISTNDCFRPVSRYWDRVSRPEQLMSAMLNAMRVLTDPADTGAVTVCLPQDVQAEAYDFPNSFFRKRVHRLERRPPTAAMLDDALTLLLSKKKPLLVCGGGVRYSQAHEAFRRFAECFGIPFAETQAGKGAIPADHPLNCGGLGTTGCLAANTLAAEADLIIGVGTRFTDFTTASKSLFRHPQVDFLTINIAAFDAMKLDAVPVVADARAALQALHGVLAPTGYQAAYGNEIAQARAAWEQEWQRLAAIEVDEQFVPEVAGQLDDRLPEYMDTLQTHLTQTRVLGLLDQVLAPDAIVVGAAGSLPGDLQRMWRPKVADTYHMEYGYSCMGYEIAAAVGAKIAAPQQPVYAFVGDGSYLMLHSELQTAVQEGIKITVLLFDNAGFGCINNLQMGQGMGSFGTENRHRDPRTGQMSGPLVKVDFAANAASYGCVSYRVHNEAELLAALADAAQQTAPVLIDIKVLPKTMTHGYAAWWRTGTAQVADNPAIVAAAEDIQQVLRTVARQY</sequence>
<dbReference type="GO" id="GO:0102481">
    <property type="term" value="F:3D-(3,5/4)-trihydroxycyclohexane-1,2-dione hydrolase activity"/>
    <property type="evidence" value="ECO:0007669"/>
    <property type="project" value="UniProtKB-EC"/>
</dbReference>
<dbReference type="GO" id="GO:0019310">
    <property type="term" value="P:inositol catabolic process"/>
    <property type="evidence" value="ECO:0007669"/>
    <property type="project" value="InterPro"/>
</dbReference>
<dbReference type="Proteomes" id="UP000664658">
    <property type="component" value="Unassembled WGS sequence"/>
</dbReference>
<reference evidence="7" key="1">
    <citation type="submission" date="2021-03" db="EMBL/GenBank/DDBJ databases">
        <title>Plesiomonas shigelloides zfcc0051, isolated from zebrafish feces.</title>
        <authorList>
            <person name="Vanderhoek Z."/>
            <person name="Gaulke C."/>
        </authorList>
    </citation>
    <scope>NUCLEOTIDE SEQUENCE</scope>
    <source>
        <strain evidence="7">Zfcc0051</strain>
    </source>
</reference>
<dbReference type="NCBIfam" id="TIGR04377">
    <property type="entry name" value="myo_inos_iolD"/>
    <property type="match status" value="1"/>
</dbReference>
<evidence type="ECO:0000256" key="2">
    <source>
        <dbReference type="ARBA" id="ARBA00023052"/>
    </source>
</evidence>
<keyword evidence="2 3" id="KW-0786">Thiamine pyrophosphate</keyword>
<feature type="domain" description="Thiamine pyrophosphate enzyme N-terminal TPP-binding" evidence="6">
    <location>
        <begin position="29"/>
        <end position="132"/>
    </location>
</feature>
<dbReference type="InterPro" id="IPR012001">
    <property type="entry name" value="Thiamin_PyroP_enz_TPP-bd_dom"/>
</dbReference>
<evidence type="ECO:0000256" key="1">
    <source>
        <dbReference type="ARBA" id="ARBA00007812"/>
    </source>
</evidence>
<organism evidence="7 8">
    <name type="scientific">Plesiomonas shigelloides</name>
    <name type="common">Aeromonas shigelloides</name>
    <dbReference type="NCBI Taxonomy" id="703"/>
    <lineage>
        <taxon>Bacteria</taxon>
        <taxon>Pseudomonadati</taxon>
        <taxon>Pseudomonadota</taxon>
        <taxon>Gammaproteobacteria</taxon>
        <taxon>Enterobacterales</taxon>
        <taxon>Enterobacteriaceae</taxon>
        <taxon>Plesiomonas</taxon>
    </lineage>
</organism>
<dbReference type="GO" id="GO:0000287">
    <property type="term" value="F:magnesium ion binding"/>
    <property type="evidence" value="ECO:0007669"/>
    <property type="project" value="InterPro"/>
</dbReference>
<accession>A0A8I1W2N6</accession>
<dbReference type="Gene3D" id="3.40.50.1220">
    <property type="entry name" value="TPP-binding domain"/>
    <property type="match status" value="1"/>
</dbReference>
<dbReference type="GO" id="GO:0009097">
    <property type="term" value="P:isoleucine biosynthetic process"/>
    <property type="evidence" value="ECO:0007669"/>
    <property type="project" value="TreeGrafter"/>
</dbReference>
<dbReference type="GO" id="GO:0030976">
    <property type="term" value="F:thiamine pyrophosphate binding"/>
    <property type="evidence" value="ECO:0007669"/>
    <property type="project" value="InterPro"/>
</dbReference>
<dbReference type="InterPro" id="IPR045229">
    <property type="entry name" value="TPP_enz"/>
</dbReference>
<evidence type="ECO:0000313" key="8">
    <source>
        <dbReference type="Proteomes" id="UP000664658"/>
    </source>
</evidence>
<dbReference type="PANTHER" id="PTHR18968:SF9">
    <property type="entry name" value="3D-(3,5_4)-TRIHYDROXYCYCLOHEXANE-1,2-DIONE HYDROLASE"/>
    <property type="match status" value="1"/>
</dbReference>
<dbReference type="RefSeq" id="WP_207541438.1">
    <property type="nucleotide sequence ID" value="NZ_JAFNAA010000001.1"/>
</dbReference>
<keyword evidence="7" id="KW-0378">Hydrolase</keyword>
<feature type="domain" description="Thiamine pyrophosphate enzyme TPP-binding" evidence="5">
    <location>
        <begin position="439"/>
        <end position="598"/>
    </location>
</feature>